<name>A0ABY7F8E2_MYAAR</name>
<evidence type="ECO:0000313" key="12">
    <source>
        <dbReference type="EMBL" id="WAR18390.1"/>
    </source>
</evidence>
<dbReference type="PANTHER" id="PTHR24247:SF265">
    <property type="entry name" value="MUSCARINIC ACETYLCHOLINE RECEPTOR DM1"/>
    <property type="match status" value="1"/>
</dbReference>
<keyword evidence="7 9" id="KW-0675">Receptor</keyword>
<feature type="transmembrane region" description="Helical" evidence="10">
    <location>
        <begin position="144"/>
        <end position="165"/>
    </location>
</feature>
<dbReference type="SMART" id="SM01381">
    <property type="entry name" value="7TM_GPCR_Srsx"/>
    <property type="match status" value="1"/>
</dbReference>
<dbReference type="Proteomes" id="UP001164746">
    <property type="component" value="Chromosome 11"/>
</dbReference>
<evidence type="ECO:0000256" key="1">
    <source>
        <dbReference type="ARBA" id="ARBA00004651"/>
    </source>
</evidence>
<dbReference type="CDD" id="cd15049">
    <property type="entry name" value="7tmA_mAChR"/>
    <property type="match status" value="1"/>
</dbReference>
<evidence type="ECO:0000256" key="10">
    <source>
        <dbReference type="SAM" id="Phobius"/>
    </source>
</evidence>
<evidence type="ECO:0000256" key="7">
    <source>
        <dbReference type="ARBA" id="ARBA00023170"/>
    </source>
</evidence>
<evidence type="ECO:0000256" key="9">
    <source>
        <dbReference type="RuleBase" id="RU000688"/>
    </source>
</evidence>
<keyword evidence="5 9" id="KW-0297">G-protein coupled receptor</keyword>
<evidence type="ECO:0000256" key="8">
    <source>
        <dbReference type="ARBA" id="ARBA00023224"/>
    </source>
</evidence>
<feature type="transmembrane region" description="Helical" evidence="10">
    <location>
        <begin position="106"/>
        <end position="132"/>
    </location>
</feature>
<sequence length="479" mass="54456">MYNSNTLVSLDEYNVTTSSTTTTTNTTGSATSTTTNIVSTCMNISAQSSVINASYNEEWNVNITDVIPRIAVTFVVSVLALITILGNIFVIVAFKIDRKLQILSHYFLLSLAVADTSIGIVSIPFYTVFYFFEFWPLGREVCDMWLVVDYTMCNASVANLLVICVDRYFSISRPLTYRANRTPVKVGIMIACAWIVSILLWTPWIIAWPYIEGQRTVPENDCYIQFLATNPSITMITSLCAFYTPVTIMIVLYFKIYRKTSIRNRLFNVQGSDFQKSYSRRSEYRYNATSVRSQSNEGLDKTKTDEGTCSIFACFRNCVDQDYDADDQIRCSVTNISNISDDESTNLPTIEKLVERKIVQNFETVPRNSSARNVRSARRRLGSGSHRNAYVQRQERKAARTLSVILLVFIITWTPYNVLAVLSPLCPSCVNGTAWSFAYWLCYLNSTVNPFCYALCNANFRRAFFNILRCNCASYKKKK</sequence>
<dbReference type="PRINTS" id="PR00243">
    <property type="entry name" value="MUSCARINICR"/>
</dbReference>
<feature type="transmembrane region" description="Helical" evidence="10">
    <location>
        <begin position="186"/>
        <end position="211"/>
    </location>
</feature>
<evidence type="ECO:0000313" key="13">
    <source>
        <dbReference type="Proteomes" id="UP001164746"/>
    </source>
</evidence>
<dbReference type="PROSITE" id="PS00237">
    <property type="entry name" value="G_PROTEIN_RECEP_F1_1"/>
    <property type="match status" value="1"/>
</dbReference>
<dbReference type="PROSITE" id="PS50262">
    <property type="entry name" value="G_PROTEIN_RECEP_F1_2"/>
    <property type="match status" value="1"/>
</dbReference>
<dbReference type="InterPro" id="IPR000995">
    <property type="entry name" value="Musac_Ach_rcpt"/>
</dbReference>
<organism evidence="12 13">
    <name type="scientific">Mya arenaria</name>
    <name type="common">Soft-shell clam</name>
    <dbReference type="NCBI Taxonomy" id="6604"/>
    <lineage>
        <taxon>Eukaryota</taxon>
        <taxon>Metazoa</taxon>
        <taxon>Spiralia</taxon>
        <taxon>Lophotrochozoa</taxon>
        <taxon>Mollusca</taxon>
        <taxon>Bivalvia</taxon>
        <taxon>Autobranchia</taxon>
        <taxon>Heteroconchia</taxon>
        <taxon>Euheterodonta</taxon>
        <taxon>Imparidentia</taxon>
        <taxon>Neoheterodontei</taxon>
        <taxon>Myida</taxon>
        <taxon>Myoidea</taxon>
        <taxon>Myidae</taxon>
        <taxon>Mya</taxon>
    </lineage>
</organism>
<proteinExistence type="inferred from homology"/>
<evidence type="ECO:0000259" key="11">
    <source>
        <dbReference type="PROSITE" id="PS50262"/>
    </source>
</evidence>
<comment type="similarity">
    <text evidence="9">Belongs to the G-protein coupled receptor 1 family.</text>
</comment>
<gene>
    <name evidence="12" type="ORF">MAR_000228</name>
</gene>
<evidence type="ECO:0000256" key="5">
    <source>
        <dbReference type="ARBA" id="ARBA00023040"/>
    </source>
</evidence>
<feature type="transmembrane region" description="Helical" evidence="10">
    <location>
        <begin position="402"/>
        <end position="425"/>
    </location>
</feature>
<dbReference type="PRINTS" id="PR00237">
    <property type="entry name" value="GPCRRHODOPSN"/>
</dbReference>
<evidence type="ECO:0000256" key="6">
    <source>
        <dbReference type="ARBA" id="ARBA00023136"/>
    </source>
</evidence>
<protein>
    <submittedName>
        <fullName evidence="12">ACM2-like protein</fullName>
    </submittedName>
</protein>
<keyword evidence="6 10" id="KW-0472">Membrane</keyword>
<keyword evidence="8 9" id="KW-0807">Transducer</keyword>
<dbReference type="InterPro" id="IPR000276">
    <property type="entry name" value="GPCR_Rhodpsn"/>
</dbReference>
<feature type="transmembrane region" description="Helical" evidence="10">
    <location>
        <begin position="437"/>
        <end position="456"/>
    </location>
</feature>
<evidence type="ECO:0000256" key="3">
    <source>
        <dbReference type="ARBA" id="ARBA00022692"/>
    </source>
</evidence>
<dbReference type="Pfam" id="PF00001">
    <property type="entry name" value="7tm_1"/>
    <property type="match status" value="1"/>
</dbReference>
<reference evidence="12" key="1">
    <citation type="submission" date="2022-11" db="EMBL/GenBank/DDBJ databases">
        <title>Centuries of genome instability and evolution in soft-shell clam transmissible cancer (bioRxiv).</title>
        <authorList>
            <person name="Hart S.F.M."/>
            <person name="Yonemitsu M.A."/>
            <person name="Giersch R.M."/>
            <person name="Beal B.F."/>
            <person name="Arriagada G."/>
            <person name="Davis B.W."/>
            <person name="Ostrander E.A."/>
            <person name="Goff S.P."/>
            <person name="Metzger M.J."/>
        </authorList>
    </citation>
    <scope>NUCLEOTIDE SEQUENCE</scope>
    <source>
        <strain evidence="12">MELC-2E11</strain>
        <tissue evidence="12">Siphon/mantle</tissue>
    </source>
</reference>
<dbReference type="SUPFAM" id="SSF81321">
    <property type="entry name" value="Family A G protein-coupled receptor-like"/>
    <property type="match status" value="1"/>
</dbReference>
<evidence type="ECO:0000256" key="4">
    <source>
        <dbReference type="ARBA" id="ARBA00022989"/>
    </source>
</evidence>
<feature type="transmembrane region" description="Helical" evidence="10">
    <location>
        <begin position="70"/>
        <end position="94"/>
    </location>
</feature>
<feature type="domain" description="G-protein coupled receptors family 1 profile" evidence="11">
    <location>
        <begin position="86"/>
        <end position="453"/>
    </location>
</feature>
<accession>A0ABY7F8E2</accession>
<dbReference type="EMBL" id="CP111022">
    <property type="protein sequence ID" value="WAR18390.1"/>
    <property type="molecule type" value="Genomic_DNA"/>
</dbReference>
<keyword evidence="3 9" id="KW-0812">Transmembrane</keyword>
<evidence type="ECO:0000256" key="2">
    <source>
        <dbReference type="ARBA" id="ARBA00022475"/>
    </source>
</evidence>
<keyword evidence="13" id="KW-1185">Reference proteome</keyword>
<feature type="transmembrane region" description="Helical" evidence="10">
    <location>
        <begin position="231"/>
        <end position="254"/>
    </location>
</feature>
<comment type="subcellular location">
    <subcellularLocation>
        <location evidence="1">Cell membrane</location>
        <topology evidence="1">Multi-pass membrane protein</topology>
    </subcellularLocation>
</comment>
<keyword evidence="2" id="KW-1003">Cell membrane</keyword>
<dbReference type="InterPro" id="IPR017452">
    <property type="entry name" value="GPCR_Rhodpsn_7TM"/>
</dbReference>
<keyword evidence="4 10" id="KW-1133">Transmembrane helix</keyword>
<dbReference type="Gene3D" id="1.20.1070.10">
    <property type="entry name" value="Rhodopsin 7-helix transmembrane proteins"/>
    <property type="match status" value="2"/>
</dbReference>
<dbReference type="PANTHER" id="PTHR24247">
    <property type="entry name" value="5-HYDROXYTRYPTAMINE RECEPTOR"/>
    <property type="match status" value="1"/>
</dbReference>